<gene>
    <name evidence="6" type="ORF">GMD42_04955</name>
</gene>
<dbReference type="Gene3D" id="3.50.50.60">
    <property type="entry name" value="FAD/NAD(P)-binding domain"/>
    <property type="match status" value="1"/>
</dbReference>
<dbReference type="SUPFAM" id="SSF56425">
    <property type="entry name" value="Succinate dehydrogenase/fumarate reductase flavoprotein, catalytic domain"/>
    <property type="match status" value="1"/>
</dbReference>
<dbReference type="InterPro" id="IPR050315">
    <property type="entry name" value="FAD-oxidoreductase_2"/>
</dbReference>
<evidence type="ECO:0000259" key="5">
    <source>
        <dbReference type="Pfam" id="PF00890"/>
    </source>
</evidence>
<evidence type="ECO:0000256" key="3">
    <source>
        <dbReference type="ARBA" id="ARBA00022827"/>
    </source>
</evidence>
<keyword evidence="2" id="KW-0285">Flavoprotein</keyword>
<evidence type="ECO:0000256" key="2">
    <source>
        <dbReference type="ARBA" id="ARBA00022630"/>
    </source>
</evidence>
<feature type="domain" description="FAD-dependent oxidoreductase 2 FAD-binding" evidence="5">
    <location>
        <begin position="342"/>
        <end position="504"/>
    </location>
</feature>
<reference evidence="6 7" key="1">
    <citation type="journal article" date="2019" name="Nat. Med.">
        <title>A library of human gut bacterial isolates paired with longitudinal multiomics data enables mechanistic microbiome research.</title>
        <authorList>
            <person name="Poyet M."/>
            <person name="Groussin M."/>
            <person name="Gibbons S.M."/>
            <person name="Avila-Pacheco J."/>
            <person name="Jiang X."/>
            <person name="Kearney S.M."/>
            <person name="Perrotta A.R."/>
            <person name="Berdy B."/>
            <person name="Zhao S."/>
            <person name="Lieberman T.D."/>
            <person name="Swanson P.K."/>
            <person name="Smith M."/>
            <person name="Roesemann S."/>
            <person name="Alexander J.E."/>
            <person name="Rich S.A."/>
            <person name="Livny J."/>
            <person name="Vlamakis H."/>
            <person name="Clish C."/>
            <person name="Bullock K."/>
            <person name="Deik A."/>
            <person name="Scott J."/>
            <person name="Pierce K.A."/>
            <person name="Xavier R.J."/>
            <person name="Alm E.J."/>
        </authorList>
    </citation>
    <scope>NUCLEOTIDE SEQUENCE [LARGE SCALE GENOMIC DNA]</scope>
    <source>
        <strain evidence="6 7">BIOML-A2</strain>
    </source>
</reference>
<dbReference type="Pfam" id="PF00890">
    <property type="entry name" value="FAD_binding_2"/>
    <property type="match status" value="2"/>
</dbReference>
<comment type="cofactor">
    <cofactor evidence="1">
        <name>FAD</name>
        <dbReference type="ChEBI" id="CHEBI:57692"/>
    </cofactor>
</comment>
<dbReference type="InterPro" id="IPR006311">
    <property type="entry name" value="TAT_signal"/>
</dbReference>
<dbReference type="PROSITE" id="PS51318">
    <property type="entry name" value="TAT"/>
    <property type="match status" value="1"/>
</dbReference>
<evidence type="ECO:0000256" key="1">
    <source>
        <dbReference type="ARBA" id="ARBA00001974"/>
    </source>
</evidence>
<dbReference type="RefSeq" id="WP_155167984.1">
    <property type="nucleotide sequence ID" value="NZ_CATXDL010000023.1"/>
</dbReference>
<dbReference type="PRINTS" id="PR00411">
    <property type="entry name" value="PNDRDTASEI"/>
</dbReference>
<dbReference type="SUPFAM" id="SSF51905">
    <property type="entry name" value="FAD/NAD(P)-binding domain"/>
    <property type="match status" value="1"/>
</dbReference>
<dbReference type="EMBL" id="WNCL01000011">
    <property type="protein sequence ID" value="MTU42977.1"/>
    <property type="molecule type" value="Genomic_DNA"/>
</dbReference>
<dbReference type="InterPro" id="IPR027477">
    <property type="entry name" value="Succ_DH/fumarate_Rdtase_cat_sf"/>
</dbReference>
<dbReference type="Proteomes" id="UP000462362">
    <property type="component" value="Unassembled WGS sequence"/>
</dbReference>
<dbReference type="Gene3D" id="3.90.700.10">
    <property type="entry name" value="Succinate dehydrogenase/fumarate reductase flavoprotein, catalytic domain"/>
    <property type="match status" value="1"/>
</dbReference>
<dbReference type="NCBIfam" id="TIGR01409">
    <property type="entry name" value="TAT_signal_seq"/>
    <property type="match status" value="1"/>
</dbReference>
<dbReference type="GO" id="GO:0016491">
    <property type="term" value="F:oxidoreductase activity"/>
    <property type="evidence" value="ECO:0007669"/>
    <property type="project" value="UniProtKB-KW"/>
</dbReference>
<comment type="caution">
    <text evidence="6">The sequence shown here is derived from an EMBL/GenBank/DDBJ whole genome shotgun (WGS) entry which is preliminary data.</text>
</comment>
<evidence type="ECO:0000313" key="6">
    <source>
        <dbReference type="EMBL" id="MTU42977.1"/>
    </source>
</evidence>
<proteinExistence type="predicted"/>
<name>A0A6I3S512_9BURK</name>
<dbReference type="InterPro" id="IPR003953">
    <property type="entry name" value="FAD-dep_OxRdtase_2_FAD-bd"/>
</dbReference>
<evidence type="ECO:0000313" key="7">
    <source>
        <dbReference type="Proteomes" id="UP000462362"/>
    </source>
</evidence>
<evidence type="ECO:0000256" key="4">
    <source>
        <dbReference type="ARBA" id="ARBA00023002"/>
    </source>
</evidence>
<feature type="domain" description="FAD-dependent oxidoreductase 2 FAD-binding" evidence="5">
    <location>
        <begin position="42"/>
        <end position="269"/>
    </location>
</feature>
<protein>
    <submittedName>
        <fullName evidence="6">FAD-dependent oxidoreductase</fullName>
    </submittedName>
</protein>
<dbReference type="PANTHER" id="PTHR43400">
    <property type="entry name" value="FUMARATE REDUCTASE"/>
    <property type="match status" value="1"/>
</dbReference>
<accession>A0A6I3S512</accession>
<sequence length="523" mass="56289">MTTRRSFLKTSSLTAVAGLGGVAEAVFANTTLPSAWDLSTEIVVAGSGPAGMGAAVTAIDNNAKVLIFEKGKNYGGCGVISAGILKLEGGTRSQKAAGIQDSVEQYYKRLTNPNEDLSRAERMGNQELLAKKVEHTAAFEDWAINHGVKFRPGLTTAGVDSQHPGMWHHVWWKDGGEGRNMIPPNKDGYVTGAGLMLPLKEYFESKGGRIYLEHKVTSVIKDANGRVIGVEVLSPNGKILKVLATKGVVLAGGGFRGNVPMRMLFDARMTKNMIATGEPFVFQDGSAIKVGVKAGGFMVRDGNRPHSNFRRKFGTIHYNFPLNSPYGAPGLDVAGNRWNQIIFTNKNGDRFVQEVDKWDLGTGYNFYDLALAQPDQLIWTIFDDATAKKYRWSTKPPVCEEGLAFDANTLDELGKLTNQPNLAQTVERYNNFVDTKADSDFGRPAATMTKKIEKAPFHAVRCVLAVHNISAGLAINGDGQVIDIDLQPIPGLYAAGESAGGIGGGVTGSMIVGQIAAEHLTNN</sequence>
<keyword evidence="4" id="KW-0560">Oxidoreductase</keyword>
<keyword evidence="3" id="KW-0274">FAD</keyword>
<dbReference type="PANTHER" id="PTHR43400:SF7">
    <property type="entry name" value="FAD-DEPENDENT OXIDOREDUCTASE 2 FAD BINDING DOMAIN-CONTAINING PROTEIN"/>
    <property type="match status" value="1"/>
</dbReference>
<dbReference type="AlphaFoldDB" id="A0A6I3S512"/>
<dbReference type="InterPro" id="IPR036188">
    <property type="entry name" value="FAD/NAD-bd_sf"/>
</dbReference>
<organism evidence="6 7">
    <name type="scientific">Parasutterella excrementihominis</name>
    <dbReference type="NCBI Taxonomy" id="487175"/>
    <lineage>
        <taxon>Bacteria</taxon>
        <taxon>Pseudomonadati</taxon>
        <taxon>Pseudomonadota</taxon>
        <taxon>Betaproteobacteria</taxon>
        <taxon>Burkholderiales</taxon>
        <taxon>Sutterellaceae</taxon>
        <taxon>Parasutterella</taxon>
    </lineage>
</organism>
<dbReference type="InterPro" id="IPR019546">
    <property type="entry name" value="TAT_signal_bac_arc"/>
</dbReference>